<dbReference type="AlphaFoldDB" id="A0A5C6AK09"/>
<dbReference type="SMART" id="SM00091">
    <property type="entry name" value="PAS"/>
    <property type="match status" value="2"/>
</dbReference>
<keyword evidence="9" id="KW-0472">Membrane</keyword>
<dbReference type="PANTHER" id="PTHR43065">
    <property type="entry name" value="SENSOR HISTIDINE KINASE"/>
    <property type="match status" value="1"/>
</dbReference>
<evidence type="ECO:0000313" key="13">
    <source>
        <dbReference type="Proteomes" id="UP000317421"/>
    </source>
</evidence>
<reference evidence="12 13" key="1">
    <citation type="submission" date="2019-02" db="EMBL/GenBank/DDBJ databases">
        <title>Deep-cultivation of Planctomycetes and their phenomic and genomic characterization uncovers novel biology.</title>
        <authorList>
            <person name="Wiegand S."/>
            <person name="Jogler M."/>
            <person name="Boedeker C."/>
            <person name="Pinto D."/>
            <person name="Vollmers J."/>
            <person name="Rivas-Marin E."/>
            <person name="Kohn T."/>
            <person name="Peeters S.H."/>
            <person name="Heuer A."/>
            <person name="Rast P."/>
            <person name="Oberbeckmann S."/>
            <person name="Bunk B."/>
            <person name="Jeske O."/>
            <person name="Meyerdierks A."/>
            <person name="Storesund J.E."/>
            <person name="Kallscheuer N."/>
            <person name="Luecker S."/>
            <person name="Lage O.M."/>
            <person name="Pohl T."/>
            <person name="Merkel B.J."/>
            <person name="Hornburger P."/>
            <person name="Mueller R.-W."/>
            <person name="Bruemmer F."/>
            <person name="Labrenz M."/>
            <person name="Spormann A.M."/>
            <person name="Op Den Camp H."/>
            <person name="Overmann J."/>
            <person name="Amann R."/>
            <person name="Jetten M.S.M."/>
            <person name="Mascher T."/>
            <person name="Medema M.H."/>
            <person name="Devos D.P."/>
            <person name="Kaster A.-K."/>
            <person name="Ovreas L."/>
            <person name="Rohde M."/>
            <person name="Galperin M.Y."/>
            <person name="Jogler C."/>
        </authorList>
    </citation>
    <scope>NUCLEOTIDE SEQUENCE [LARGE SCALE GENOMIC DNA]</scope>
    <source>
        <strain evidence="12 13">Pla108</strain>
    </source>
</reference>
<dbReference type="InterPro" id="IPR013656">
    <property type="entry name" value="PAS_4"/>
</dbReference>
<evidence type="ECO:0000256" key="7">
    <source>
        <dbReference type="ARBA" id="ARBA00022840"/>
    </source>
</evidence>
<dbReference type="SUPFAM" id="SSF55785">
    <property type="entry name" value="PYP-like sensor domain (PAS domain)"/>
    <property type="match status" value="2"/>
</dbReference>
<dbReference type="InterPro" id="IPR035965">
    <property type="entry name" value="PAS-like_dom_sf"/>
</dbReference>
<keyword evidence="4 12" id="KW-0808">Transferase</keyword>
<keyword evidence="9" id="KW-0812">Transmembrane</keyword>
<evidence type="ECO:0000256" key="9">
    <source>
        <dbReference type="SAM" id="Phobius"/>
    </source>
</evidence>
<name>A0A5C6AK09_9BACT</name>
<accession>A0A5C6AK09</accession>
<feature type="transmembrane region" description="Helical" evidence="9">
    <location>
        <begin position="95"/>
        <end position="113"/>
    </location>
</feature>
<keyword evidence="9" id="KW-1133">Transmembrane helix</keyword>
<dbReference type="GO" id="GO:0005524">
    <property type="term" value="F:ATP binding"/>
    <property type="evidence" value="ECO:0007669"/>
    <property type="project" value="UniProtKB-KW"/>
</dbReference>
<dbReference type="Proteomes" id="UP000317421">
    <property type="component" value="Unassembled WGS sequence"/>
</dbReference>
<evidence type="ECO:0000256" key="2">
    <source>
        <dbReference type="ARBA" id="ARBA00012438"/>
    </source>
</evidence>
<keyword evidence="8" id="KW-0902">Two-component regulatory system</keyword>
<feature type="transmembrane region" description="Helical" evidence="9">
    <location>
        <begin position="31"/>
        <end position="50"/>
    </location>
</feature>
<feature type="domain" description="Histidine kinase" evidence="10">
    <location>
        <begin position="501"/>
        <end position="755"/>
    </location>
</feature>
<evidence type="ECO:0000256" key="4">
    <source>
        <dbReference type="ARBA" id="ARBA00022679"/>
    </source>
</evidence>
<dbReference type="EC" id="2.7.13.3" evidence="2"/>
<dbReference type="SUPFAM" id="SSF47384">
    <property type="entry name" value="Homodimeric domain of signal transducing histidine kinase"/>
    <property type="match status" value="1"/>
</dbReference>
<feature type="transmembrane region" description="Helical" evidence="9">
    <location>
        <begin position="62"/>
        <end position="83"/>
    </location>
</feature>
<dbReference type="InterPro" id="IPR003594">
    <property type="entry name" value="HATPase_dom"/>
</dbReference>
<dbReference type="Gene3D" id="3.30.565.10">
    <property type="entry name" value="Histidine kinase-like ATPase, C-terminal domain"/>
    <property type="match status" value="1"/>
</dbReference>
<feature type="domain" description="PAS" evidence="11">
    <location>
        <begin position="363"/>
        <end position="434"/>
    </location>
</feature>
<evidence type="ECO:0000256" key="1">
    <source>
        <dbReference type="ARBA" id="ARBA00000085"/>
    </source>
</evidence>
<dbReference type="PRINTS" id="PR00344">
    <property type="entry name" value="BCTRLSENSOR"/>
</dbReference>
<dbReference type="NCBIfam" id="TIGR00229">
    <property type="entry name" value="sensory_box"/>
    <property type="match status" value="1"/>
</dbReference>
<dbReference type="PANTHER" id="PTHR43065:SF46">
    <property type="entry name" value="C4-DICARBOXYLATE TRANSPORT SENSOR PROTEIN DCTB"/>
    <property type="match status" value="1"/>
</dbReference>
<dbReference type="GO" id="GO:0000155">
    <property type="term" value="F:phosphorelay sensor kinase activity"/>
    <property type="evidence" value="ECO:0007669"/>
    <property type="project" value="InterPro"/>
</dbReference>
<dbReference type="RefSeq" id="WP_146443442.1">
    <property type="nucleotide sequence ID" value="NZ_SJPR01000001.1"/>
</dbReference>
<keyword evidence="3" id="KW-0597">Phosphoprotein</keyword>
<evidence type="ECO:0000259" key="10">
    <source>
        <dbReference type="PROSITE" id="PS50109"/>
    </source>
</evidence>
<dbReference type="Pfam" id="PF08448">
    <property type="entry name" value="PAS_4"/>
    <property type="match status" value="1"/>
</dbReference>
<evidence type="ECO:0000313" key="12">
    <source>
        <dbReference type="EMBL" id="TWT99979.1"/>
    </source>
</evidence>
<dbReference type="InterPro" id="IPR003661">
    <property type="entry name" value="HisK_dim/P_dom"/>
</dbReference>
<dbReference type="OrthoDB" id="260274at2"/>
<dbReference type="SMART" id="SM00387">
    <property type="entry name" value="HATPase_c"/>
    <property type="match status" value="1"/>
</dbReference>
<gene>
    <name evidence="12" type="primary">fixL_3</name>
    <name evidence="12" type="ORF">Pla108_09230</name>
</gene>
<dbReference type="Gene3D" id="3.30.450.20">
    <property type="entry name" value="PAS domain"/>
    <property type="match status" value="2"/>
</dbReference>
<sequence>MSRPAEPTRSHLADERFQHSLRELQTLTDRVFIYLLLGQWAAAILCAVVISPLTWSGGASSTHVHVLAAVVLGGLLTTFPIWMARKRPGEFDTRIVIASAQICFSALFIHLMGGRTEAHFHIFGSLAVLSFYRDYRVFVPAVSLIFFDHLFRGIFWPQSVFGVASPEVLRVFEHAGWVLFETAFLVWGVAQSRSHLRSMADLQCSLERERDTLDARVNRRTAELTQVKDYLSNVIDSLDAHICILDAQGKIVSTNSVWREFAEARGGDLEKIDAGANYLAACRAATGECQENAARLADAIEAVIEGRRDGYIDEYACHEPDRPRWFQIRVLPFVGGAASVVVSHVDITERVAALDASRADAERAAGLAQIITESPHEIYILRWTDLRFVLVNDGAVRATGYSREELLQMSPVDLVPHSDLDRCLADLEPLIEGRQVLVEFQAEHQRVDGVTYPIQVKVHAAVFNGEQVFVAFITDLSEIRRLEGRLAQAQKLESIGQLAAGIAHEINTPMQCVSNNIEFLQDCHHRFFDIVDRLIGTLDLPAKSWEERKGSVDRLIKEVRYERLASQAPAALEETAEASRRIVDIVRAMKAMSHPGTREFVATDINECLRNSVTIARNRWKYAAELTLDLDDGLPVILALPAELNQVFLNLIVNAADAIVEKSGEGAALGKITLRTRGEGDLVRIEIEDTGGGIPADIRERVFDPFFTTKDVGKGTGQGLAITYDAVVNKHQGTIDLLSTVGVGTTFVVCLPLRLEAAEASSDVPAAVGEA</sequence>
<evidence type="ECO:0000259" key="11">
    <source>
        <dbReference type="PROSITE" id="PS50112"/>
    </source>
</evidence>
<proteinExistence type="predicted"/>
<dbReference type="PROSITE" id="PS50112">
    <property type="entry name" value="PAS"/>
    <property type="match status" value="1"/>
</dbReference>
<keyword evidence="7" id="KW-0067">ATP-binding</keyword>
<dbReference type="InterPro" id="IPR005467">
    <property type="entry name" value="His_kinase_dom"/>
</dbReference>
<evidence type="ECO:0000256" key="8">
    <source>
        <dbReference type="ARBA" id="ARBA00023012"/>
    </source>
</evidence>
<keyword evidence="6" id="KW-0418">Kinase</keyword>
<dbReference type="CDD" id="cd00082">
    <property type="entry name" value="HisKA"/>
    <property type="match status" value="1"/>
</dbReference>
<protein>
    <recommendedName>
        <fullName evidence="2">histidine kinase</fullName>
        <ecNumber evidence="2">2.7.13.3</ecNumber>
    </recommendedName>
</protein>
<dbReference type="InterPro" id="IPR000014">
    <property type="entry name" value="PAS"/>
</dbReference>
<comment type="caution">
    <text evidence="12">The sequence shown here is derived from an EMBL/GenBank/DDBJ whole genome shotgun (WGS) entry which is preliminary data.</text>
</comment>
<organism evidence="12 13">
    <name type="scientific">Botrimarina colliarenosi</name>
    <dbReference type="NCBI Taxonomy" id="2528001"/>
    <lineage>
        <taxon>Bacteria</taxon>
        <taxon>Pseudomonadati</taxon>
        <taxon>Planctomycetota</taxon>
        <taxon>Planctomycetia</taxon>
        <taxon>Pirellulales</taxon>
        <taxon>Lacipirellulaceae</taxon>
        <taxon>Botrimarina</taxon>
    </lineage>
</organism>
<dbReference type="Pfam" id="PF13426">
    <property type="entry name" value="PAS_9"/>
    <property type="match status" value="1"/>
</dbReference>
<dbReference type="SUPFAM" id="SSF55874">
    <property type="entry name" value="ATPase domain of HSP90 chaperone/DNA topoisomerase II/histidine kinase"/>
    <property type="match status" value="1"/>
</dbReference>
<keyword evidence="13" id="KW-1185">Reference proteome</keyword>
<evidence type="ECO:0000256" key="3">
    <source>
        <dbReference type="ARBA" id="ARBA00022553"/>
    </source>
</evidence>
<dbReference type="EMBL" id="SJPR01000001">
    <property type="protein sequence ID" value="TWT99979.1"/>
    <property type="molecule type" value="Genomic_DNA"/>
</dbReference>
<dbReference type="InterPro" id="IPR036890">
    <property type="entry name" value="HATPase_C_sf"/>
</dbReference>
<dbReference type="PROSITE" id="PS50109">
    <property type="entry name" value="HIS_KIN"/>
    <property type="match status" value="1"/>
</dbReference>
<dbReference type="InterPro" id="IPR004358">
    <property type="entry name" value="Sig_transdc_His_kin-like_C"/>
</dbReference>
<keyword evidence="5" id="KW-0547">Nucleotide-binding</keyword>
<evidence type="ECO:0000256" key="6">
    <source>
        <dbReference type="ARBA" id="ARBA00022777"/>
    </source>
</evidence>
<dbReference type="Pfam" id="PF02518">
    <property type="entry name" value="HATPase_c"/>
    <property type="match status" value="1"/>
</dbReference>
<dbReference type="InterPro" id="IPR036097">
    <property type="entry name" value="HisK_dim/P_sf"/>
</dbReference>
<evidence type="ECO:0000256" key="5">
    <source>
        <dbReference type="ARBA" id="ARBA00022741"/>
    </source>
</evidence>
<dbReference type="CDD" id="cd00130">
    <property type="entry name" value="PAS"/>
    <property type="match status" value="1"/>
</dbReference>
<dbReference type="Gene3D" id="1.10.287.130">
    <property type="match status" value="1"/>
</dbReference>
<comment type="catalytic activity">
    <reaction evidence="1">
        <text>ATP + protein L-histidine = ADP + protein N-phospho-L-histidine.</text>
        <dbReference type="EC" id="2.7.13.3"/>
    </reaction>
</comment>